<evidence type="ECO:0000313" key="3">
    <source>
        <dbReference type="Proteomes" id="UP000433876"/>
    </source>
</evidence>
<protein>
    <recommendedName>
        <fullName evidence="4">Zn(2)-C6 fungal-type domain-containing protein</fullName>
    </recommendedName>
</protein>
<dbReference type="EMBL" id="NMPR01000054">
    <property type="protein sequence ID" value="KAA8632490.1"/>
    <property type="molecule type" value="Genomic_DNA"/>
</dbReference>
<dbReference type="Proteomes" id="UP000433876">
    <property type="component" value="Unassembled WGS sequence"/>
</dbReference>
<feature type="coiled-coil region" evidence="1">
    <location>
        <begin position="43"/>
        <end position="70"/>
    </location>
</feature>
<name>A0A8S8ZU39_SORMA</name>
<sequence length="154" mass="17324">MPCSSCHQHNRSCIVDRSKSLSCSECIRRKVACDVSVDPDSRFDKEVEKSRQLEEEEENLMREIAVLHNRLIRTHEQKRHSLRRQKEYFDRGMADLAEEMNSGSELSNGDVFVVEGSGEPDWVQELNAMSPGSLEQLAVSVSQGSDGANPQSLS</sequence>
<proteinExistence type="predicted"/>
<comment type="caution">
    <text evidence="2">The sequence shown here is derived from an EMBL/GenBank/DDBJ whole genome shotgun (WGS) entry which is preliminary data.</text>
</comment>
<organism evidence="2 3">
    <name type="scientific">Sordaria macrospora</name>
    <dbReference type="NCBI Taxonomy" id="5147"/>
    <lineage>
        <taxon>Eukaryota</taxon>
        <taxon>Fungi</taxon>
        <taxon>Dikarya</taxon>
        <taxon>Ascomycota</taxon>
        <taxon>Pezizomycotina</taxon>
        <taxon>Sordariomycetes</taxon>
        <taxon>Sordariomycetidae</taxon>
        <taxon>Sordariales</taxon>
        <taxon>Sordariaceae</taxon>
        <taxon>Sordaria</taxon>
    </lineage>
</organism>
<dbReference type="AlphaFoldDB" id="A0A8S8ZU39"/>
<reference evidence="2 3" key="1">
    <citation type="submission" date="2017-07" db="EMBL/GenBank/DDBJ databases">
        <title>Genome sequence of the Sordaria macrospora wild type strain R19027.</title>
        <authorList>
            <person name="Nowrousian M."/>
            <person name="Teichert I."/>
            <person name="Kueck U."/>
        </authorList>
    </citation>
    <scope>NUCLEOTIDE SEQUENCE [LARGE SCALE GENOMIC DNA]</scope>
    <source>
        <strain evidence="2 3">R19027</strain>
        <tissue evidence="2">Mycelium</tissue>
    </source>
</reference>
<evidence type="ECO:0000256" key="1">
    <source>
        <dbReference type="SAM" id="Coils"/>
    </source>
</evidence>
<gene>
    <name evidence="2" type="ORF">SMACR_03073</name>
</gene>
<evidence type="ECO:0008006" key="4">
    <source>
        <dbReference type="Google" id="ProtNLM"/>
    </source>
</evidence>
<evidence type="ECO:0000313" key="2">
    <source>
        <dbReference type="EMBL" id="KAA8632490.1"/>
    </source>
</evidence>
<dbReference type="VEuPathDB" id="FungiDB:SMAC_03073"/>
<keyword evidence="1" id="KW-0175">Coiled coil</keyword>
<accession>A0A8S8ZU39</accession>